<dbReference type="Proteomes" id="UP001215598">
    <property type="component" value="Unassembled WGS sequence"/>
</dbReference>
<evidence type="ECO:0000256" key="1">
    <source>
        <dbReference type="SAM" id="SignalP"/>
    </source>
</evidence>
<feature type="chain" id="PRO_5041922048" evidence="1">
    <location>
        <begin position="20"/>
        <end position="82"/>
    </location>
</feature>
<sequence length="82" mass="9379">MYCCFLLVSLFLSSKQLELSPTPLKFNPANRRRSSYWQFFVSVCGLPINRMDGGNASAEEDLGWEYSEVISYCNDPRKIGKC</sequence>
<proteinExistence type="predicted"/>
<reference evidence="2" key="1">
    <citation type="submission" date="2023-03" db="EMBL/GenBank/DDBJ databases">
        <title>Massive genome expansion in bonnet fungi (Mycena s.s.) driven by repeated elements and novel gene families across ecological guilds.</title>
        <authorList>
            <consortium name="Lawrence Berkeley National Laboratory"/>
            <person name="Harder C.B."/>
            <person name="Miyauchi S."/>
            <person name="Viragh M."/>
            <person name="Kuo A."/>
            <person name="Thoen E."/>
            <person name="Andreopoulos B."/>
            <person name="Lu D."/>
            <person name="Skrede I."/>
            <person name="Drula E."/>
            <person name="Henrissat B."/>
            <person name="Morin E."/>
            <person name="Kohler A."/>
            <person name="Barry K."/>
            <person name="LaButti K."/>
            <person name="Morin E."/>
            <person name="Salamov A."/>
            <person name="Lipzen A."/>
            <person name="Mereny Z."/>
            <person name="Hegedus B."/>
            <person name="Baldrian P."/>
            <person name="Stursova M."/>
            <person name="Weitz H."/>
            <person name="Taylor A."/>
            <person name="Grigoriev I.V."/>
            <person name="Nagy L.G."/>
            <person name="Martin F."/>
            <person name="Kauserud H."/>
        </authorList>
    </citation>
    <scope>NUCLEOTIDE SEQUENCE</scope>
    <source>
        <strain evidence="2">CBHHK182m</strain>
    </source>
</reference>
<dbReference type="AlphaFoldDB" id="A0AAD7JC55"/>
<dbReference type="EMBL" id="JARKIB010000034">
    <property type="protein sequence ID" value="KAJ7761754.1"/>
    <property type="molecule type" value="Genomic_DNA"/>
</dbReference>
<keyword evidence="3" id="KW-1185">Reference proteome</keyword>
<evidence type="ECO:0000313" key="2">
    <source>
        <dbReference type="EMBL" id="KAJ7761754.1"/>
    </source>
</evidence>
<feature type="signal peptide" evidence="1">
    <location>
        <begin position="1"/>
        <end position="19"/>
    </location>
</feature>
<evidence type="ECO:0000313" key="3">
    <source>
        <dbReference type="Proteomes" id="UP001215598"/>
    </source>
</evidence>
<gene>
    <name evidence="2" type="ORF">B0H16DRAFT_538413</name>
</gene>
<comment type="caution">
    <text evidence="2">The sequence shown here is derived from an EMBL/GenBank/DDBJ whole genome shotgun (WGS) entry which is preliminary data.</text>
</comment>
<protein>
    <submittedName>
        <fullName evidence="2">Uncharacterized protein</fullName>
    </submittedName>
</protein>
<keyword evidence="1" id="KW-0732">Signal</keyword>
<organism evidence="2 3">
    <name type="scientific">Mycena metata</name>
    <dbReference type="NCBI Taxonomy" id="1033252"/>
    <lineage>
        <taxon>Eukaryota</taxon>
        <taxon>Fungi</taxon>
        <taxon>Dikarya</taxon>
        <taxon>Basidiomycota</taxon>
        <taxon>Agaricomycotina</taxon>
        <taxon>Agaricomycetes</taxon>
        <taxon>Agaricomycetidae</taxon>
        <taxon>Agaricales</taxon>
        <taxon>Marasmiineae</taxon>
        <taxon>Mycenaceae</taxon>
        <taxon>Mycena</taxon>
    </lineage>
</organism>
<name>A0AAD7JC55_9AGAR</name>
<accession>A0AAD7JC55</accession>